<reference evidence="1 2" key="1">
    <citation type="journal article" date="2021" name="Angew. Chem. Int. Ed. Engl.">
        <title>A novel family of nonribosomal peptides modulate collective behavior in Pseudovibrio bacteria isolated from marine sponges.</title>
        <authorList>
            <person name="Ioca L.P."/>
            <person name="Dai Y."/>
            <person name="Kunakom S."/>
            <person name="Diaz-Espinosa J."/>
            <person name="Krunic A."/>
            <person name="Crnkovic C.M."/>
            <person name="Orjala J."/>
            <person name="Sanchez L.M."/>
            <person name="Ferreira A.G."/>
            <person name="Berlinck R.G.S."/>
            <person name="Eustaquio A.S."/>
        </authorList>
    </citation>
    <scope>NUCLEOTIDE SEQUENCE [LARGE SCALE GENOMIC DNA]</scope>
    <source>
        <strain evidence="1 2">Ab134</strain>
    </source>
</reference>
<organism evidence="1 2">
    <name type="scientific">Pseudovibrio brasiliensis</name>
    <dbReference type="NCBI Taxonomy" id="1898042"/>
    <lineage>
        <taxon>Bacteria</taxon>
        <taxon>Pseudomonadati</taxon>
        <taxon>Pseudomonadota</taxon>
        <taxon>Alphaproteobacteria</taxon>
        <taxon>Hyphomicrobiales</taxon>
        <taxon>Stappiaceae</taxon>
        <taxon>Pseudovibrio</taxon>
    </lineage>
</organism>
<dbReference type="RefSeq" id="WP_075697852.1">
    <property type="nucleotide sequence ID" value="NZ_CP074126.1"/>
</dbReference>
<evidence type="ECO:0000313" key="2">
    <source>
        <dbReference type="Proteomes" id="UP000680706"/>
    </source>
</evidence>
<keyword evidence="2" id="KW-1185">Reference proteome</keyword>
<accession>A0ABX8ALN5</accession>
<keyword evidence="1" id="KW-0489">Methyltransferase</keyword>
<dbReference type="InterPro" id="IPR029063">
    <property type="entry name" value="SAM-dependent_MTases_sf"/>
</dbReference>
<sequence>MLPYDEGFYNNQQDGSFASAREILPIVFQHLTPESIIDFGCGTGSWLLAAQQLGATKLLGLDGAWVPQSSLRIPSECFNQVDLEDPKNIQLDQRFDLAMSLEVLEHLTSPAAQIILDKMTEAADNVLLSVAVPEQGGIHHINEQRQSYWADLMKEKGFFPIDLIRPAVWSNPNVSVWYKQNILLYSKMSEPLSPPTNTLPLDIIHPDLYESTVADLKARVTKLRSKQIKSRVRRLLGLKQKVPH</sequence>
<gene>
    <name evidence="1" type="ORF">KGB56_17810</name>
</gene>
<dbReference type="GO" id="GO:0032259">
    <property type="term" value="P:methylation"/>
    <property type="evidence" value="ECO:0007669"/>
    <property type="project" value="UniProtKB-KW"/>
</dbReference>
<dbReference type="CDD" id="cd02440">
    <property type="entry name" value="AdoMet_MTases"/>
    <property type="match status" value="1"/>
</dbReference>
<dbReference type="Proteomes" id="UP000680706">
    <property type="component" value="Chromosome"/>
</dbReference>
<dbReference type="EMBL" id="CP074126">
    <property type="protein sequence ID" value="QUS55187.1"/>
    <property type="molecule type" value="Genomic_DNA"/>
</dbReference>
<dbReference type="Pfam" id="PF13489">
    <property type="entry name" value="Methyltransf_23"/>
    <property type="match status" value="1"/>
</dbReference>
<keyword evidence="1" id="KW-0808">Transferase</keyword>
<name>A0ABX8ALN5_9HYPH</name>
<dbReference type="Gene3D" id="3.40.50.150">
    <property type="entry name" value="Vaccinia Virus protein VP39"/>
    <property type="match status" value="1"/>
</dbReference>
<dbReference type="GO" id="GO:0008168">
    <property type="term" value="F:methyltransferase activity"/>
    <property type="evidence" value="ECO:0007669"/>
    <property type="project" value="UniProtKB-KW"/>
</dbReference>
<dbReference type="SUPFAM" id="SSF53335">
    <property type="entry name" value="S-adenosyl-L-methionine-dependent methyltransferases"/>
    <property type="match status" value="1"/>
</dbReference>
<protein>
    <submittedName>
        <fullName evidence="1">Class I SAM-dependent methyltransferase</fullName>
    </submittedName>
</protein>
<proteinExistence type="predicted"/>
<evidence type="ECO:0000313" key="1">
    <source>
        <dbReference type="EMBL" id="QUS55187.1"/>
    </source>
</evidence>